<keyword evidence="7" id="KW-0346">Stress response</keyword>
<evidence type="ECO:0000256" key="1">
    <source>
        <dbReference type="ARBA" id="ARBA00004123"/>
    </source>
</evidence>
<dbReference type="PROSITE" id="PS51437">
    <property type="entry name" value="CG_1"/>
    <property type="match status" value="1"/>
</dbReference>
<feature type="repeat" description="ANK" evidence="13">
    <location>
        <begin position="748"/>
        <end position="780"/>
    </location>
</feature>
<evidence type="ECO:0000256" key="15">
    <source>
        <dbReference type="SAM" id="Phobius"/>
    </source>
</evidence>
<comment type="caution">
    <text evidence="17">The sequence shown here is derived from an EMBL/GenBank/DDBJ whole genome shotgun (WGS) entry which is preliminary data.</text>
</comment>
<keyword evidence="6" id="KW-0805">Transcription regulation</keyword>
<dbReference type="PROSITE" id="PS50297">
    <property type="entry name" value="ANK_REP_REGION"/>
    <property type="match status" value="1"/>
</dbReference>
<organism evidence="17 18">
    <name type="scientific">Rhododendron simsii</name>
    <name type="common">Sims's rhododendron</name>
    <dbReference type="NCBI Taxonomy" id="118357"/>
    <lineage>
        <taxon>Eukaryota</taxon>
        <taxon>Viridiplantae</taxon>
        <taxon>Streptophyta</taxon>
        <taxon>Embryophyta</taxon>
        <taxon>Tracheophyta</taxon>
        <taxon>Spermatophyta</taxon>
        <taxon>Magnoliopsida</taxon>
        <taxon>eudicotyledons</taxon>
        <taxon>Gunneridae</taxon>
        <taxon>Pentapetalae</taxon>
        <taxon>asterids</taxon>
        <taxon>Ericales</taxon>
        <taxon>Ericaceae</taxon>
        <taxon>Ericoideae</taxon>
        <taxon>Rhodoreae</taxon>
        <taxon>Rhododendron</taxon>
    </lineage>
</organism>
<evidence type="ECO:0000256" key="7">
    <source>
        <dbReference type="ARBA" id="ARBA00023016"/>
    </source>
</evidence>
<evidence type="ECO:0000256" key="2">
    <source>
        <dbReference type="ARBA" id="ARBA00008267"/>
    </source>
</evidence>
<dbReference type="Pfam" id="PF03859">
    <property type="entry name" value="CG-1"/>
    <property type="match status" value="1"/>
</dbReference>
<dbReference type="SUPFAM" id="SSF48403">
    <property type="entry name" value="Ankyrin repeat"/>
    <property type="match status" value="1"/>
</dbReference>
<evidence type="ECO:0000256" key="11">
    <source>
        <dbReference type="ARBA" id="ARBA00023163"/>
    </source>
</evidence>
<sequence>MGASRAGGAEIASAGAAGCTGPLVTSFVLLFFSGSQMKGKRRRVVKKLYRATEADGAVGKSGGQSTAALTSCGALAPVCAHEALERCAESTFSLVDTRASSLHIYKHHFHPIKPANAVVWCGALPSSCVELSKLSHAPMHVISLISIGLVDLDVVNIMDEAKARWLRPNEIHAILCNYKYFSISVKPVNLPKSGTIVLFDRKKLRNFRRDGHNWKKKKDGKTVKEAHEHLKVGNEERIHVYYAHGEDNPTFVRRCYWLLDKTLEHIVLVHYRETQEGSPGTPVNSNSSSALSDPSASWLLSEETDSGADAVNYITEKAQLEPGDNMTIINHEMRLHEINTLDWEELLVPDDLNKLSAPDGGKTSRFERQNQYKTNEFTSNGSIPSANKLPEESSLGSLGESDARSYSIGLNTLDGPFFQNMSGDSRDTNVNLPRQVSELVTLGTGDNLDILGKDGLQTQESFGRWMNYILTDSPGSVDDPILESSIPTGHELSTLQIMDQPQSFVPGQLFSITDVSPAWAFSTEETKILITGFFNDGHQHLSRSDLYCVCGDECYPAEIIQPGVFRCLVSPHTPGLVNLYFSLDACNPISQVMTFEYRAPLLRDSMVCSENTGVNWEDFRVQLRLSHLLFSTTKSLSIFSSKVLPNALKEAKIFAHKTSHIVDGWAYTMESVENNQISFQQAKDSLFELTLKNKLYEWLLERVVEGGKTSDHDDQGQGVIHLCAILDYTWAVCPFAWSGLSLDYRDKFGWTALHWAAYCGREKMVAALLSAGAKPNLVTDPNSENRGGCTAADLASRKGHDGLAAYLAEKALVDHFKDMSIAGNVSGSLQNNPPDSVKRGNETQEELCLKDTLAAYRTAADAAARIQAAFREHSFKLRTKAVQFSNPEDEARNIVAAMKIQHAFRNYETRKQMSAAVRIQHRFRTWKMRKDFLNLRRHAIRIQAVYRGFQVRKHYRKICWSVGVLEKALLRWRMKRRGFRGLQVCPVEAMEDQKHESDVEEDFFKASRQQAEERVERSVVRVQAMFRSKKAQQEYRSMKLAYDQARLQYEGLVSSDTDMG</sequence>
<keyword evidence="5" id="KW-0112">Calmodulin-binding</keyword>
<keyword evidence="4" id="KW-0106">Calcium</keyword>
<keyword evidence="12" id="KW-0539">Nucleus</keyword>
<evidence type="ECO:0000256" key="4">
    <source>
        <dbReference type="ARBA" id="ARBA00022837"/>
    </source>
</evidence>
<dbReference type="Proteomes" id="UP000626092">
    <property type="component" value="Unassembled WGS sequence"/>
</dbReference>
<dbReference type="FunFam" id="1.20.5.190:FF:000003">
    <property type="entry name" value="Calmodulin-binding transcription activator 2"/>
    <property type="match status" value="1"/>
</dbReference>
<evidence type="ECO:0000313" key="17">
    <source>
        <dbReference type="EMBL" id="KAF7150489.1"/>
    </source>
</evidence>
<dbReference type="GO" id="GO:0003690">
    <property type="term" value="F:double-stranded DNA binding"/>
    <property type="evidence" value="ECO:0007669"/>
    <property type="project" value="TreeGrafter"/>
</dbReference>
<dbReference type="Pfam" id="PF00612">
    <property type="entry name" value="IQ"/>
    <property type="match status" value="1"/>
</dbReference>
<feature type="domain" description="CG-1" evidence="16">
    <location>
        <begin position="154"/>
        <end position="280"/>
    </location>
</feature>
<dbReference type="InterPro" id="IPR027417">
    <property type="entry name" value="P-loop_NTPase"/>
</dbReference>
<reference evidence="17" key="1">
    <citation type="submission" date="2019-11" db="EMBL/GenBank/DDBJ databases">
        <authorList>
            <person name="Liu Y."/>
            <person name="Hou J."/>
            <person name="Li T.-Q."/>
            <person name="Guan C.-H."/>
            <person name="Wu X."/>
            <person name="Wu H.-Z."/>
            <person name="Ling F."/>
            <person name="Zhang R."/>
            <person name="Shi X.-G."/>
            <person name="Ren J.-P."/>
            <person name="Chen E.-F."/>
            <person name="Sun J.-M."/>
        </authorList>
    </citation>
    <scope>NUCLEOTIDE SEQUENCE</scope>
    <source>
        <strain evidence="17">Adult_tree_wgs_1</strain>
        <tissue evidence="17">Leaves</tissue>
    </source>
</reference>
<evidence type="ECO:0000256" key="14">
    <source>
        <dbReference type="SAM" id="MobiDB-lite"/>
    </source>
</evidence>
<dbReference type="SMART" id="SM01076">
    <property type="entry name" value="CG-1"/>
    <property type="match status" value="1"/>
</dbReference>
<evidence type="ECO:0000256" key="9">
    <source>
        <dbReference type="ARBA" id="ARBA00023125"/>
    </source>
</evidence>
<dbReference type="GO" id="GO:0006357">
    <property type="term" value="P:regulation of transcription by RNA polymerase II"/>
    <property type="evidence" value="ECO:0007669"/>
    <property type="project" value="TreeGrafter"/>
</dbReference>
<keyword evidence="10" id="KW-0010">Activator</keyword>
<feature type="compositionally biased region" description="Low complexity" evidence="14">
    <location>
        <begin position="284"/>
        <end position="301"/>
    </location>
</feature>
<feature type="compositionally biased region" description="Polar residues" evidence="14">
    <location>
        <begin position="371"/>
        <end position="385"/>
    </location>
</feature>
<evidence type="ECO:0000256" key="10">
    <source>
        <dbReference type="ARBA" id="ARBA00023159"/>
    </source>
</evidence>
<dbReference type="Pfam" id="PF12796">
    <property type="entry name" value="Ank_2"/>
    <property type="match status" value="1"/>
</dbReference>
<dbReference type="InterPro" id="IPR014756">
    <property type="entry name" value="Ig_E-set"/>
</dbReference>
<evidence type="ECO:0000256" key="6">
    <source>
        <dbReference type="ARBA" id="ARBA00023015"/>
    </source>
</evidence>
<dbReference type="PANTHER" id="PTHR23335">
    <property type="entry name" value="CALMODULIN-BINDING TRANSCRIPTION ACTIVATOR CAMTA"/>
    <property type="match status" value="1"/>
</dbReference>
<feature type="region of interest" description="Disordered" evidence="14">
    <location>
        <begin position="358"/>
        <end position="400"/>
    </location>
</feature>
<keyword evidence="11" id="KW-0804">Transcription</keyword>
<dbReference type="OrthoDB" id="407555at2759"/>
<dbReference type="GO" id="GO:0005516">
    <property type="term" value="F:calmodulin binding"/>
    <property type="evidence" value="ECO:0007669"/>
    <property type="project" value="UniProtKB-KW"/>
</dbReference>
<protein>
    <recommendedName>
        <fullName evidence="16">CG-1 domain-containing protein</fullName>
    </recommendedName>
</protein>
<keyword evidence="15" id="KW-1133">Transmembrane helix</keyword>
<evidence type="ECO:0000256" key="5">
    <source>
        <dbReference type="ARBA" id="ARBA00022860"/>
    </source>
</evidence>
<accession>A0A834HG25</accession>
<keyword evidence="8 13" id="KW-0040">ANK repeat</keyword>
<dbReference type="InterPro" id="IPR005559">
    <property type="entry name" value="CG-1_dom"/>
</dbReference>
<feature type="region of interest" description="Disordered" evidence="14">
    <location>
        <begin position="274"/>
        <end position="302"/>
    </location>
</feature>
<dbReference type="InterPro" id="IPR036770">
    <property type="entry name" value="Ankyrin_rpt-contain_sf"/>
</dbReference>
<dbReference type="Gene3D" id="2.60.40.10">
    <property type="entry name" value="Immunoglobulins"/>
    <property type="match status" value="1"/>
</dbReference>
<evidence type="ECO:0000313" key="18">
    <source>
        <dbReference type="Proteomes" id="UP000626092"/>
    </source>
</evidence>
<dbReference type="CDD" id="cd23767">
    <property type="entry name" value="IQCD"/>
    <property type="match status" value="2"/>
</dbReference>
<keyword evidence="3" id="KW-0677">Repeat</keyword>
<dbReference type="PROSITE" id="PS50088">
    <property type="entry name" value="ANK_REPEAT"/>
    <property type="match status" value="1"/>
</dbReference>
<evidence type="ECO:0000256" key="8">
    <source>
        <dbReference type="ARBA" id="ARBA00023043"/>
    </source>
</evidence>
<keyword evidence="15" id="KW-0812">Transmembrane</keyword>
<name>A0A834HG25_RHOSS</name>
<dbReference type="SUPFAM" id="SSF52540">
    <property type="entry name" value="P-loop containing nucleoside triphosphate hydrolases"/>
    <property type="match status" value="1"/>
</dbReference>
<dbReference type="InterPro" id="IPR000048">
    <property type="entry name" value="IQ_motif_EF-hand-BS"/>
</dbReference>
<feature type="compositionally biased region" description="Polar residues" evidence="14">
    <location>
        <begin position="824"/>
        <end position="834"/>
    </location>
</feature>
<proteinExistence type="inferred from homology"/>
<evidence type="ECO:0000256" key="3">
    <source>
        <dbReference type="ARBA" id="ARBA00022737"/>
    </source>
</evidence>
<evidence type="ECO:0000259" key="16">
    <source>
        <dbReference type="PROSITE" id="PS51437"/>
    </source>
</evidence>
<feature type="transmembrane region" description="Helical" evidence="15">
    <location>
        <begin position="12"/>
        <end position="33"/>
    </location>
</feature>
<dbReference type="SMART" id="SM00248">
    <property type="entry name" value="ANK"/>
    <property type="match status" value="2"/>
</dbReference>
<comment type="similarity">
    <text evidence="2">Belongs to the CAMTA family.</text>
</comment>
<dbReference type="GO" id="GO:0005634">
    <property type="term" value="C:nucleus"/>
    <property type="evidence" value="ECO:0007669"/>
    <property type="project" value="UniProtKB-SubCell"/>
</dbReference>
<dbReference type="PROSITE" id="PS50096">
    <property type="entry name" value="IQ"/>
    <property type="match status" value="4"/>
</dbReference>
<feature type="region of interest" description="Disordered" evidence="14">
    <location>
        <begin position="824"/>
        <end position="843"/>
    </location>
</feature>
<dbReference type="AlphaFoldDB" id="A0A834HG25"/>
<keyword evidence="9" id="KW-0238">DNA-binding</keyword>
<dbReference type="InterPro" id="IPR013783">
    <property type="entry name" value="Ig-like_fold"/>
</dbReference>
<dbReference type="EMBL" id="WJXA01000002">
    <property type="protein sequence ID" value="KAF7150489.1"/>
    <property type="molecule type" value="Genomic_DNA"/>
</dbReference>
<gene>
    <name evidence="17" type="ORF">RHSIM_Rhsim02G0005500</name>
</gene>
<keyword evidence="18" id="KW-1185">Reference proteome</keyword>
<keyword evidence="15" id="KW-0472">Membrane</keyword>
<evidence type="ECO:0000256" key="12">
    <source>
        <dbReference type="ARBA" id="ARBA00023242"/>
    </source>
</evidence>
<dbReference type="Gene3D" id="1.25.40.20">
    <property type="entry name" value="Ankyrin repeat-containing domain"/>
    <property type="match status" value="1"/>
</dbReference>
<dbReference type="InterPro" id="IPR002110">
    <property type="entry name" value="Ankyrin_rpt"/>
</dbReference>
<dbReference type="SUPFAM" id="SSF81296">
    <property type="entry name" value="E set domains"/>
    <property type="match status" value="1"/>
</dbReference>
<dbReference type="Gene3D" id="1.20.5.190">
    <property type="match status" value="1"/>
</dbReference>
<evidence type="ECO:0000256" key="13">
    <source>
        <dbReference type="PROSITE-ProRule" id="PRU00023"/>
    </source>
</evidence>
<comment type="subcellular location">
    <subcellularLocation>
        <location evidence="1">Nucleus</location>
    </subcellularLocation>
</comment>
<dbReference type="PANTHER" id="PTHR23335:SF3">
    <property type="entry name" value="CALMODULIN-BINDING TRANSCRIPTION ACTIVATOR 5"/>
    <property type="match status" value="1"/>
</dbReference>
<dbReference type="GO" id="GO:0003712">
    <property type="term" value="F:transcription coregulator activity"/>
    <property type="evidence" value="ECO:0007669"/>
    <property type="project" value="TreeGrafter"/>
</dbReference>
<dbReference type="SMART" id="SM00015">
    <property type="entry name" value="IQ"/>
    <property type="match status" value="3"/>
</dbReference>